<evidence type="ECO:0000313" key="7">
    <source>
        <dbReference type="EMBL" id="OTF80908.1"/>
    </source>
</evidence>
<comment type="subcellular location">
    <subcellularLocation>
        <location evidence="1">Nucleus</location>
    </subcellularLocation>
</comment>
<evidence type="ECO:0000256" key="2">
    <source>
        <dbReference type="ARBA" id="ARBA00010097"/>
    </source>
</evidence>
<comment type="similarity">
    <text evidence="2">Belongs to the N-CoR nuclear receptor corepressors family.</text>
</comment>
<feature type="domain" description="SANT" evidence="6">
    <location>
        <begin position="458"/>
        <end position="504"/>
    </location>
</feature>
<dbReference type="InterPro" id="IPR009057">
    <property type="entry name" value="Homeodomain-like_sf"/>
</dbReference>
<dbReference type="InterPro" id="IPR031557">
    <property type="entry name" value="N-CoR_GPS2_interact"/>
</dbReference>
<dbReference type="GO" id="GO:0006357">
    <property type="term" value="P:regulation of transcription by RNA polymerase II"/>
    <property type="evidence" value="ECO:0007669"/>
    <property type="project" value="TreeGrafter"/>
</dbReference>
<keyword evidence="3 4" id="KW-0175">Coiled coil</keyword>
<keyword evidence="7" id="KW-0238">DNA-binding</keyword>
<feature type="non-terminal residue" evidence="7">
    <location>
        <position position="652"/>
    </location>
</feature>
<evidence type="ECO:0000256" key="5">
    <source>
        <dbReference type="SAM" id="MobiDB-lite"/>
    </source>
</evidence>
<comment type="caution">
    <text evidence="7">The sequence shown here is derived from an EMBL/GenBank/DDBJ whole genome shotgun (WGS) entry which is preliminary data.</text>
</comment>
<keyword evidence="8" id="KW-1185">Reference proteome</keyword>
<feature type="region of interest" description="Disordered" evidence="5">
    <location>
        <begin position="528"/>
        <end position="560"/>
    </location>
</feature>
<dbReference type="Proteomes" id="UP000194236">
    <property type="component" value="Unassembled WGS sequence"/>
</dbReference>
<accession>A0A1Y3BLW5</accession>
<organism evidence="7 8">
    <name type="scientific">Euroglyphus maynei</name>
    <name type="common">Mayne's house dust mite</name>
    <dbReference type="NCBI Taxonomy" id="6958"/>
    <lineage>
        <taxon>Eukaryota</taxon>
        <taxon>Metazoa</taxon>
        <taxon>Ecdysozoa</taxon>
        <taxon>Arthropoda</taxon>
        <taxon>Chelicerata</taxon>
        <taxon>Arachnida</taxon>
        <taxon>Acari</taxon>
        <taxon>Acariformes</taxon>
        <taxon>Sarcoptiformes</taxon>
        <taxon>Astigmata</taxon>
        <taxon>Psoroptidia</taxon>
        <taxon>Analgoidea</taxon>
        <taxon>Pyroglyphidae</taxon>
        <taxon>Pyroglyphinae</taxon>
        <taxon>Euroglyphus</taxon>
    </lineage>
</organism>
<sequence>MQHNHLSHGHLLHEIYDISNKRNLLSHYGPTGGSGIQIRGTGPMPQIPSAIPVSVPGGIPLMTLHPGMGTGVPPGQHFQHIGAGAVGYHHPSSSSLTSSNHHHYYGPIQQSGHTTNSQKILVDGQFALSSSNASTTISTAGSRAVPSNQQEMVIETIDDSVEDGYNPHFEAISPTPQDESRISPLTSLKDQILSSINACDRQIQTIEVDINTLKLKAVCQQLEAATRKQPIDSDEEEKQKNGVKTEPTLVQKIIQENTLKAKKAHQHLYRLLGTDDNPLVCIIHSFIHFVISNRYVTHNNEHHQRFRPKLIDLIVRYKKDVAKEQQAQAEKYDQQMIEWLKKVEKIESNPVKKQRDAKIRESFEKHFPEIKKQREDRERVQRNSTQQHRIRSDAELEEIMDGLQHQELEDKKMRSYIVIPPIMFTRKEFKHHVPFDNQNGYLQDPMALYKEIRNINIWTEGEKEIFREKYLINPKKFGIIAQYLERKSIADCIHYYYLSKKHENYKQLLRKHVKKRTRAMIKAQQNLVSQRGSPHLINNNQSQQSSTVSGLDGSSGPSTVNRQYPISATSVILPYSIPLTSSIATITFSMSSSSTANSYGDNSARFSAISSTNGPSIVTSQVNSASADSSVINRCDNSDNNNVTDLANGTLE</sequence>
<dbReference type="Gene3D" id="1.10.10.60">
    <property type="entry name" value="Homeodomain-like"/>
    <property type="match status" value="1"/>
</dbReference>
<reference evidence="7 8" key="1">
    <citation type="submission" date="2017-03" db="EMBL/GenBank/DDBJ databases">
        <title>Genome Survey of Euroglyphus maynei.</title>
        <authorList>
            <person name="Arlian L.G."/>
            <person name="Morgan M.S."/>
            <person name="Rider S.D."/>
        </authorList>
    </citation>
    <scope>NUCLEOTIDE SEQUENCE [LARGE SCALE GENOMIC DNA]</scope>
    <source>
        <strain evidence="7">Arlian Lab</strain>
        <tissue evidence="7">Whole body</tissue>
    </source>
</reference>
<name>A0A1Y3BLW5_EURMA</name>
<proteinExistence type="inferred from homology"/>
<evidence type="ECO:0000256" key="4">
    <source>
        <dbReference type="SAM" id="Coils"/>
    </source>
</evidence>
<evidence type="ECO:0000256" key="1">
    <source>
        <dbReference type="ARBA" id="ARBA00004123"/>
    </source>
</evidence>
<protein>
    <submittedName>
        <fullName evidence="7">Myb-Like DNA-Binding protein</fullName>
    </submittedName>
</protein>
<evidence type="ECO:0000313" key="8">
    <source>
        <dbReference type="Proteomes" id="UP000194236"/>
    </source>
</evidence>
<dbReference type="InterPro" id="IPR051571">
    <property type="entry name" value="N-CoR_corepressor"/>
</dbReference>
<dbReference type="PROSITE" id="PS51293">
    <property type="entry name" value="SANT"/>
    <property type="match status" value="1"/>
</dbReference>
<dbReference type="PANTHER" id="PTHR13992">
    <property type="entry name" value="NUCLEAR RECEPTOR CO-REPRESSOR RELATED NCOR"/>
    <property type="match status" value="1"/>
</dbReference>
<dbReference type="EMBL" id="MUJZ01016094">
    <property type="protein sequence ID" value="OTF80908.1"/>
    <property type="molecule type" value="Genomic_DNA"/>
</dbReference>
<gene>
    <name evidence="7" type="ORF">BLA29_002276</name>
</gene>
<dbReference type="GO" id="GO:0005634">
    <property type="term" value="C:nucleus"/>
    <property type="evidence" value="ECO:0007669"/>
    <property type="project" value="UniProtKB-SubCell"/>
</dbReference>
<feature type="coiled-coil region" evidence="4">
    <location>
        <begin position="322"/>
        <end position="349"/>
    </location>
</feature>
<dbReference type="GO" id="GO:0000785">
    <property type="term" value="C:chromatin"/>
    <property type="evidence" value="ECO:0007669"/>
    <property type="project" value="TreeGrafter"/>
</dbReference>
<dbReference type="PANTHER" id="PTHR13992:SF39">
    <property type="entry name" value="SMRTER, ISOFORM G"/>
    <property type="match status" value="1"/>
</dbReference>
<dbReference type="GO" id="GO:0003677">
    <property type="term" value="F:DNA binding"/>
    <property type="evidence" value="ECO:0007669"/>
    <property type="project" value="UniProtKB-KW"/>
</dbReference>
<dbReference type="GO" id="GO:0032991">
    <property type="term" value="C:protein-containing complex"/>
    <property type="evidence" value="ECO:0007669"/>
    <property type="project" value="UniProtKB-ARBA"/>
</dbReference>
<dbReference type="Pfam" id="PF15784">
    <property type="entry name" value="GPS2_interact"/>
    <property type="match status" value="1"/>
</dbReference>
<evidence type="ECO:0000259" key="6">
    <source>
        <dbReference type="PROSITE" id="PS51293"/>
    </source>
</evidence>
<dbReference type="FunFam" id="1.10.10.60:FF:000026">
    <property type="entry name" value="Nuclear receptor corepressor 2 isoform 1"/>
    <property type="match status" value="1"/>
</dbReference>
<dbReference type="InterPro" id="IPR017884">
    <property type="entry name" value="SANT_dom"/>
</dbReference>
<dbReference type="SUPFAM" id="SSF46689">
    <property type="entry name" value="Homeodomain-like"/>
    <property type="match status" value="1"/>
</dbReference>
<evidence type="ECO:0000256" key="3">
    <source>
        <dbReference type="ARBA" id="ARBA00023054"/>
    </source>
</evidence>
<feature type="region of interest" description="Disordered" evidence="5">
    <location>
        <begin position="89"/>
        <end position="112"/>
    </location>
</feature>
<feature type="compositionally biased region" description="Low complexity" evidence="5">
    <location>
        <begin position="89"/>
        <end position="99"/>
    </location>
</feature>
<dbReference type="AlphaFoldDB" id="A0A1Y3BLW5"/>
<dbReference type="OrthoDB" id="10258692at2759"/>